<evidence type="ECO:0000256" key="1">
    <source>
        <dbReference type="SAM" id="MobiDB-lite"/>
    </source>
</evidence>
<name>A0A2H1H954_ZYMTR</name>
<dbReference type="EMBL" id="LT854267">
    <property type="protein sequence ID" value="SMR62366.1"/>
    <property type="molecule type" value="Genomic_DNA"/>
</dbReference>
<proteinExistence type="predicted"/>
<evidence type="ECO:0000313" key="2">
    <source>
        <dbReference type="EMBL" id="SMR62366.1"/>
    </source>
</evidence>
<accession>A0A2H1H954</accession>
<feature type="region of interest" description="Disordered" evidence="1">
    <location>
        <begin position="199"/>
        <end position="224"/>
    </location>
</feature>
<feature type="compositionally biased region" description="Low complexity" evidence="1">
    <location>
        <begin position="66"/>
        <end position="75"/>
    </location>
</feature>
<reference evidence="3" key="1">
    <citation type="submission" date="2017-05" db="EMBL/GenBank/DDBJ databases">
        <authorList>
            <person name="Song R."/>
            <person name="Chenine A.L."/>
            <person name="Ruprecht R.M."/>
        </authorList>
    </citation>
    <scope>NUCLEOTIDE SEQUENCE [LARGE SCALE GENOMIC DNA]</scope>
</reference>
<feature type="compositionally biased region" description="Basic and acidic residues" evidence="1">
    <location>
        <begin position="7"/>
        <end position="28"/>
    </location>
</feature>
<evidence type="ECO:0000313" key="3">
    <source>
        <dbReference type="Proteomes" id="UP000245764"/>
    </source>
</evidence>
<dbReference type="Proteomes" id="UP000245764">
    <property type="component" value="Chromosome 15"/>
</dbReference>
<organism evidence="2 3">
    <name type="scientific">Zymoseptoria tritici ST99CH_1E4</name>
    <dbReference type="NCBI Taxonomy" id="1276532"/>
    <lineage>
        <taxon>Eukaryota</taxon>
        <taxon>Fungi</taxon>
        <taxon>Dikarya</taxon>
        <taxon>Ascomycota</taxon>
        <taxon>Pezizomycotina</taxon>
        <taxon>Dothideomycetes</taxon>
        <taxon>Dothideomycetidae</taxon>
        <taxon>Mycosphaerellales</taxon>
        <taxon>Mycosphaerellaceae</taxon>
        <taxon>Zymoseptoria</taxon>
    </lineage>
</organism>
<feature type="region of interest" description="Disordered" evidence="1">
    <location>
        <begin position="1"/>
        <end position="95"/>
    </location>
</feature>
<feature type="compositionally biased region" description="Polar residues" evidence="1">
    <location>
        <begin position="29"/>
        <end position="42"/>
    </location>
</feature>
<protein>
    <submittedName>
        <fullName evidence="2">Uncharacterized protein</fullName>
    </submittedName>
</protein>
<sequence length="257" mass="28150">MARTKTRSAERIAERAESRRVYRRRQPDGTENGSWQAGNNEDSLFVRTEKSASRPPTTPTPRPRVIRTTTPVPRSRQPKDTRTLQPASPPATRPALVLDDPVFKKKEDREREGQLYCDLNPHSIYTACTNNIQLISGHLVFAPRIGVERTRVVGSTLLVSIVGDRTASTSTQNPRSPRSWESATAMDSARWKGVSAMELDEKAHPQVQDNSGSAGDESSGVEGVEGVEDVEGIEGAACFEDVEDVARATGSVGNEPR</sequence>
<feature type="compositionally biased region" description="Low complexity" evidence="1">
    <location>
        <begin position="211"/>
        <end position="224"/>
    </location>
</feature>
<gene>
    <name evidence="2" type="ORF">ZT1E4_G11680</name>
</gene>
<dbReference type="AlphaFoldDB" id="A0A2H1H954"/>